<dbReference type="RefSeq" id="WP_182464165.1">
    <property type="nucleotide sequence ID" value="NZ_CP059732.1"/>
</dbReference>
<name>A0A7G5H6N0_9BACT</name>
<feature type="region of interest" description="Disordered" evidence="1">
    <location>
        <begin position="1"/>
        <end position="22"/>
    </location>
</feature>
<dbReference type="AlphaFoldDB" id="A0A7G5H6N0"/>
<sequence>MRHYDLPRQSTRNCFGNRGGDEMSRSVGAVTNAADVIATEVVKRYGLSPERMLFVDRTADAALLRRTAP</sequence>
<evidence type="ECO:0000313" key="3">
    <source>
        <dbReference type="Proteomes" id="UP000515369"/>
    </source>
</evidence>
<evidence type="ECO:0000256" key="1">
    <source>
        <dbReference type="SAM" id="MobiDB-lite"/>
    </source>
</evidence>
<organism evidence="2 3">
    <name type="scientific">Spirosoma foliorum</name>
    <dbReference type="NCBI Taxonomy" id="2710596"/>
    <lineage>
        <taxon>Bacteria</taxon>
        <taxon>Pseudomonadati</taxon>
        <taxon>Bacteroidota</taxon>
        <taxon>Cytophagia</taxon>
        <taxon>Cytophagales</taxon>
        <taxon>Cytophagaceae</taxon>
        <taxon>Spirosoma</taxon>
    </lineage>
</organism>
<keyword evidence="3" id="KW-1185">Reference proteome</keyword>
<accession>A0A7G5H6N0</accession>
<protein>
    <submittedName>
        <fullName evidence="2">Uncharacterized protein</fullName>
    </submittedName>
</protein>
<proteinExistence type="predicted"/>
<dbReference type="Proteomes" id="UP000515369">
    <property type="component" value="Chromosome"/>
</dbReference>
<dbReference type="EMBL" id="CP059732">
    <property type="protein sequence ID" value="QMW06772.1"/>
    <property type="molecule type" value="Genomic_DNA"/>
</dbReference>
<dbReference type="KEGG" id="sfol:H3H32_18700"/>
<evidence type="ECO:0000313" key="2">
    <source>
        <dbReference type="EMBL" id="QMW06772.1"/>
    </source>
</evidence>
<gene>
    <name evidence="2" type="ORF">H3H32_18700</name>
</gene>
<reference evidence="2 3" key="1">
    <citation type="submission" date="2020-07" db="EMBL/GenBank/DDBJ databases">
        <title>Spirosoma foliorum sp. nov., isolated from the leaves on the Nejang mountain Korea, Republic of.</title>
        <authorList>
            <person name="Ho H."/>
            <person name="Lee Y.-J."/>
            <person name="Nurcahyanto D.-A."/>
            <person name="Kim S.-G."/>
        </authorList>
    </citation>
    <scope>NUCLEOTIDE SEQUENCE [LARGE SCALE GENOMIC DNA]</scope>
    <source>
        <strain evidence="2 3">PL0136</strain>
    </source>
</reference>